<name>A0A1F6GD84_9PROT</name>
<dbReference type="STRING" id="1817772.A2527_12200"/>
<sequence length="180" mass="20387">MKFWFLGLALLLWFGGCSEKVGYQVGFVTREVNGLITLADASADTGPRPFVLATLHAATFLEQSDGKRLHQLRASLARPERGGRYLVRFDDEVDRVDLIFVAAGYIPARASFDRTLGVSAYSFDIELKKDPQWHKGYYIGLKAILADYITEPRYRLAPKDQLFLGQWMDQVETDLNHQGQ</sequence>
<gene>
    <name evidence="1" type="ORF">A2527_12200</name>
</gene>
<reference evidence="1 2" key="1">
    <citation type="journal article" date="2016" name="Nat. Commun.">
        <title>Thousands of microbial genomes shed light on interconnected biogeochemical processes in an aquifer system.</title>
        <authorList>
            <person name="Anantharaman K."/>
            <person name="Brown C.T."/>
            <person name="Hug L.A."/>
            <person name="Sharon I."/>
            <person name="Castelle C.J."/>
            <person name="Probst A.J."/>
            <person name="Thomas B.C."/>
            <person name="Singh A."/>
            <person name="Wilkins M.J."/>
            <person name="Karaoz U."/>
            <person name="Brodie E.L."/>
            <person name="Williams K.H."/>
            <person name="Hubbard S.S."/>
            <person name="Banfield J.F."/>
        </authorList>
    </citation>
    <scope>NUCLEOTIDE SEQUENCE [LARGE SCALE GENOMIC DNA]</scope>
</reference>
<dbReference type="AlphaFoldDB" id="A0A1F6GD84"/>
<dbReference type="EMBL" id="MFNE01000019">
    <property type="protein sequence ID" value="OGG96074.1"/>
    <property type="molecule type" value="Genomic_DNA"/>
</dbReference>
<organism evidence="1 2">
    <name type="scientific">Candidatus Lambdaproteobacteria bacterium RIFOXYD2_FULL_50_16</name>
    <dbReference type="NCBI Taxonomy" id="1817772"/>
    <lineage>
        <taxon>Bacteria</taxon>
        <taxon>Pseudomonadati</taxon>
        <taxon>Pseudomonadota</taxon>
        <taxon>Candidatus Lambdaproteobacteria</taxon>
    </lineage>
</organism>
<evidence type="ECO:0000313" key="2">
    <source>
        <dbReference type="Proteomes" id="UP000178449"/>
    </source>
</evidence>
<accession>A0A1F6GD84</accession>
<protein>
    <submittedName>
        <fullName evidence="1">Uncharacterized protein</fullName>
    </submittedName>
</protein>
<comment type="caution">
    <text evidence="1">The sequence shown here is derived from an EMBL/GenBank/DDBJ whole genome shotgun (WGS) entry which is preliminary data.</text>
</comment>
<evidence type="ECO:0000313" key="1">
    <source>
        <dbReference type="EMBL" id="OGG96074.1"/>
    </source>
</evidence>
<dbReference type="PROSITE" id="PS51257">
    <property type="entry name" value="PROKAR_LIPOPROTEIN"/>
    <property type="match status" value="1"/>
</dbReference>
<dbReference type="Proteomes" id="UP000178449">
    <property type="component" value="Unassembled WGS sequence"/>
</dbReference>
<proteinExistence type="predicted"/>